<dbReference type="KEGG" id="mhay:VK67_00415"/>
<keyword evidence="4" id="KW-1185">Reference proteome</keyword>
<dbReference type="RefSeq" id="WP_006253515.1">
    <property type="nucleotide sequence ID" value="NZ_CP026857.1"/>
</dbReference>
<proteinExistence type="predicted"/>
<accession>A0A8B5VIU9</accession>
<dbReference type="Proteomes" id="UP000318394">
    <property type="component" value="Unassembled WGS sequence"/>
</dbReference>
<sequence>MNTGADGWVNSSINAIAPFLVKEDIICYLDDDNWFEPTHVESGVHALLEMQSDYAYSLRNFYDLDGEFLCIDTIESLGEYNCVYQEPLECNYQLGGVKGVLSINLNDCQHIDTNCYFIRSEIARLISTAWYTGIHNDRNVYKKLQELALKGNCTKKVTVNYTLDTRKYYGSVFNELLEEPFLLSEYDAYQFTNEVIKFHSEESLKAWGGCLIWEQNNGS</sequence>
<dbReference type="InterPro" id="IPR029044">
    <property type="entry name" value="Nucleotide-diphossugar_trans"/>
</dbReference>
<evidence type="ECO:0000313" key="1">
    <source>
        <dbReference type="EMBL" id="TRB37895.1"/>
    </source>
</evidence>
<dbReference type="SUPFAM" id="SSF53448">
    <property type="entry name" value="Nucleotide-diphospho-sugar transferases"/>
    <property type="match status" value="1"/>
</dbReference>
<dbReference type="KEGG" id="mhaq:WC39_00410"/>
<evidence type="ECO:0000313" key="3">
    <source>
        <dbReference type="Proteomes" id="UP000315164"/>
    </source>
</evidence>
<keyword evidence="2" id="KW-0808">Transferase</keyword>
<evidence type="ECO:0000313" key="2">
    <source>
        <dbReference type="EMBL" id="TRB74724.1"/>
    </source>
</evidence>
<organism evidence="2 3">
    <name type="scientific">Mannheimia haemolytica</name>
    <name type="common">Pasteurella haemolytica</name>
    <dbReference type="NCBI Taxonomy" id="75985"/>
    <lineage>
        <taxon>Bacteria</taxon>
        <taxon>Pseudomonadati</taxon>
        <taxon>Pseudomonadota</taxon>
        <taxon>Gammaproteobacteria</taxon>
        <taxon>Pasteurellales</taxon>
        <taxon>Pasteurellaceae</taxon>
        <taxon>Mannheimia</taxon>
    </lineage>
</organism>
<dbReference type="Proteomes" id="UP000315164">
    <property type="component" value="Unassembled WGS sequence"/>
</dbReference>
<evidence type="ECO:0000313" key="4">
    <source>
        <dbReference type="Proteomes" id="UP000318394"/>
    </source>
</evidence>
<dbReference type="OrthoDB" id="7210585at2"/>
<dbReference type="AlphaFoldDB" id="A0A8B5VIU9"/>
<protein>
    <submittedName>
        <fullName evidence="2">Glycosyl transferase</fullName>
    </submittedName>
</protein>
<dbReference type="GO" id="GO:0016740">
    <property type="term" value="F:transferase activity"/>
    <property type="evidence" value="ECO:0007669"/>
    <property type="project" value="UniProtKB-KW"/>
</dbReference>
<comment type="caution">
    <text evidence="2">The sequence shown here is derived from an EMBL/GenBank/DDBJ whole genome shotgun (WGS) entry which is preliminary data.</text>
</comment>
<dbReference type="EMBL" id="VAJI01000010">
    <property type="protein sequence ID" value="TRB37895.1"/>
    <property type="molecule type" value="Genomic_DNA"/>
</dbReference>
<name>A0A8B5VIU9_MANHA</name>
<gene>
    <name evidence="2" type="ORF">FEA53_07190</name>
    <name evidence="1" type="ORF">FEB89_06745</name>
</gene>
<reference evidence="3 4" key="1">
    <citation type="journal article" date="2019" name="Vet. Microbiol.">
        <title>Genetic characterization of susceptible and multi-drug resistant Mannheimia haemolytica isolated from high-risk stocker calves prior to and after antimicrobial metaphylaxis.</title>
        <authorList>
            <person name="Snyder E.R."/>
            <person name="Alvarez-Narvaez S."/>
            <person name="Credille B.C."/>
        </authorList>
    </citation>
    <scope>NUCLEOTIDE SEQUENCE [LARGE SCALE GENOMIC DNA]</scope>
    <source>
        <strain evidence="2 3">UGA-R5-128-1</strain>
        <strain evidence="1 4">UGA-R7-163-1</strain>
    </source>
</reference>
<dbReference type="EMBL" id="VAJB01000011">
    <property type="protein sequence ID" value="TRB74724.1"/>
    <property type="molecule type" value="Genomic_DNA"/>
</dbReference>